<dbReference type="Proteomes" id="UP001139263">
    <property type="component" value="Unassembled WGS sequence"/>
</dbReference>
<keyword evidence="2 4" id="KW-0456">Lyase</keyword>
<dbReference type="GO" id="GO:0006635">
    <property type="term" value="P:fatty acid beta-oxidation"/>
    <property type="evidence" value="ECO:0007669"/>
    <property type="project" value="TreeGrafter"/>
</dbReference>
<dbReference type="SUPFAM" id="SSF52096">
    <property type="entry name" value="ClpP/crotonase"/>
    <property type="match status" value="1"/>
</dbReference>
<dbReference type="AlphaFoldDB" id="A0A9X1V5N9"/>
<evidence type="ECO:0000256" key="3">
    <source>
        <dbReference type="RuleBase" id="RU003707"/>
    </source>
</evidence>
<reference evidence="4" key="1">
    <citation type="submission" date="2022-03" db="EMBL/GenBank/DDBJ databases">
        <title>Draft Genome Sequence of Firmicute Strain S0AB, a Heterotrophic Iron/Sulfur-Oxidizing Extreme Acidophile.</title>
        <authorList>
            <person name="Vergara E."/>
            <person name="Pakostova E."/>
            <person name="Johnson D.B."/>
            <person name="Holmes D.S."/>
        </authorList>
    </citation>
    <scope>NUCLEOTIDE SEQUENCE</scope>
    <source>
        <strain evidence="4">S0AB</strain>
    </source>
</reference>
<dbReference type="PROSITE" id="PS00166">
    <property type="entry name" value="ENOYL_COA_HYDRATASE"/>
    <property type="match status" value="1"/>
</dbReference>
<dbReference type="CDD" id="cd06558">
    <property type="entry name" value="crotonase-like"/>
    <property type="match status" value="1"/>
</dbReference>
<name>A0A9X1V5N9_9BACL</name>
<dbReference type="PANTHER" id="PTHR11941:SF54">
    <property type="entry name" value="ENOYL-COA HYDRATASE, MITOCHONDRIAL"/>
    <property type="match status" value="1"/>
</dbReference>
<dbReference type="FunFam" id="1.10.12.10:FF:000001">
    <property type="entry name" value="Probable enoyl-CoA hydratase, mitochondrial"/>
    <property type="match status" value="1"/>
</dbReference>
<protein>
    <submittedName>
        <fullName evidence="4">Short-chain-enoyl-CoA hydratase</fullName>
        <ecNumber evidence="4">4.2.1.150</ecNumber>
    </submittedName>
</protein>
<dbReference type="InterPro" id="IPR001753">
    <property type="entry name" value="Enoyl-CoA_hydra/iso"/>
</dbReference>
<evidence type="ECO:0000256" key="1">
    <source>
        <dbReference type="ARBA" id="ARBA00005254"/>
    </source>
</evidence>
<dbReference type="EMBL" id="JALBUF010000001">
    <property type="protein sequence ID" value="MCI0181788.1"/>
    <property type="molecule type" value="Genomic_DNA"/>
</dbReference>
<dbReference type="InterPro" id="IPR029045">
    <property type="entry name" value="ClpP/crotonase-like_dom_sf"/>
</dbReference>
<dbReference type="Gene3D" id="1.10.12.10">
    <property type="entry name" value="Lyase 2-enoyl-coa Hydratase, Chain A, domain 2"/>
    <property type="match status" value="1"/>
</dbReference>
<dbReference type="InterPro" id="IPR014748">
    <property type="entry name" value="Enoyl-CoA_hydra_C"/>
</dbReference>
<evidence type="ECO:0000313" key="4">
    <source>
        <dbReference type="EMBL" id="MCI0181788.1"/>
    </source>
</evidence>
<dbReference type="InterPro" id="IPR018376">
    <property type="entry name" value="Enoyl-CoA_hyd/isom_CS"/>
</dbReference>
<dbReference type="PANTHER" id="PTHR11941">
    <property type="entry name" value="ENOYL-COA HYDRATASE-RELATED"/>
    <property type="match status" value="1"/>
</dbReference>
<gene>
    <name evidence="4" type="primary">crt</name>
    <name evidence="4" type="ORF">MM817_00022</name>
</gene>
<sequence>MALCELTMNDHVATLTLQREEAMNALSEVLLEEMLVHLQAIDQDETVRCVVITSGSERAFCAGADLKERRGMNEEQVRTAVTRIRSVIEAVAALKMPTIAAVRGVALGGGLELMLACDVRVVADTALLGLTETRLAIIPGAGGTQRLARIVGLGRAKELIFTGRRFTGTEAFSFGLAEYVVAVTDVLKTATAVAQQIGEGGPVALRAAKRAIQSGADVSLEEGLHIEMSAYEEVLGTQDRLEGLQAFAQKRKPQYTGQ</sequence>
<comment type="caution">
    <text evidence="4">The sequence shown here is derived from an EMBL/GenBank/DDBJ whole genome shotgun (WGS) entry which is preliminary data.</text>
</comment>
<dbReference type="EC" id="4.2.1.150" evidence="4"/>
<dbReference type="GO" id="GO:0018812">
    <property type="term" value="F:3-hydroxyacyl-CoA dehydratase activity"/>
    <property type="evidence" value="ECO:0007669"/>
    <property type="project" value="UniProtKB-EC"/>
</dbReference>
<evidence type="ECO:0000256" key="2">
    <source>
        <dbReference type="ARBA" id="ARBA00023239"/>
    </source>
</evidence>
<accession>A0A9X1V5N9</accession>
<dbReference type="Pfam" id="PF00378">
    <property type="entry name" value="ECH_1"/>
    <property type="match status" value="1"/>
</dbReference>
<comment type="similarity">
    <text evidence="1 3">Belongs to the enoyl-CoA hydratase/isomerase family.</text>
</comment>
<evidence type="ECO:0000313" key="5">
    <source>
        <dbReference type="Proteomes" id="UP001139263"/>
    </source>
</evidence>
<dbReference type="FunFam" id="3.90.226.10:FF:000009">
    <property type="entry name" value="Carnitinyl-CoA dehydratase"/>
    <property type="match status" value="1"/>
</dbReference>
<proteinExistence type="inferred from homology"/>
<dbReference type="Gene3D" id="3.90.226.10">
    <property type="entry name" value="2-enoyl-CoA Hydratase, Chain A, domain 1"/>
    <property type="match status" value="1"/>
</dbReference>
<organism evidence="4 5">
    <name type="scientific">Sulfoacidibacillus ferrooxidans</name>
    <dbReference type="NCBI Taxonomy" id="2005001"/>
    <lineage>
        <taxon>Bacteria</taxon>
        <taxon>Bacillati</taxon>
        <taxon>Bacillota</taxon>
        <taxon>Bacilli</taxon>
        <taxon>Bacillales</taxon>
        <taxon>Alicyclobacillaceae</taxon>
        <taxon>Sulfoacidibacillus</taxon>
    </lineage>
</organism>
<keyword evidence="5" id="KW-1185">Reference proteome</keyword>